<dbReference type="STRING" id="1123243.SAMN02745190_02458"/>
<keyword evidence="3 6" id="KW-0238">DNA-binding</keyword>
<keyword evidence="2" id="KW-0805">Transcription regulation</keyword>
<evidence type="ECO:0000313" key="6">
    <source>
        <dbReference type="EMBL" id="SHF35115.1"/>
    </source>
</evidence>
<accession>A0A1M5AY16</accession>
<dbReference type="GO" id="GO:0003677">
    <property type="term" value="F:DNA binding"/>
    <property type="evidence" value="ECO:0007669"/>
    <property type="project" value="UniProtKB-KW"/>
</dbReference>
<dbReference type="PANTHER" id="PTHR30419">
    <property type="entry name" value="HTH-TYPE TRANSCRIPTIONAL REGULATOR YBHD"/>
    <property type="match status" value="1"/>
</dbReference>
<dbReference type="InterPro" id="IPR000847">
    <property type="entry name" value="LysR_HTH_N"/>
</dbReference>
<dbReference type="PROSITE" id="PS50931">
    <property type="entry name" value="HTH_LYSR"/>
    <property type="match status" value="1"/>
</dbReference>
<dbReference type="PANTHER" id="PTHR30419:SF30">
    <property type="entry name" value="LYSR FAMILY TRANSCRIPTIONAL REGULATOR"/>
    <property type="match status" value="1"/>
</dbReference>
<feature type="domain" description="HTH lysR-type" evidence="5">
    <location>
        <begin position="1"/>
        <end position="58"/>
    </location>
</feature>
<reference evidence="6 7" key="1">
    <citation type="submission" date="2016-11" db="EMBL/GenBank/DDBJ databases">
        <authorList>
            <person name="Jaros S."/>
            <person name="Januszkiewicz K."/>
            <person name="Wedrychowicz H."/>
        </authorList>
    </citation>
    <scope>NUCLEOTIDE SEQUENCE [LARGE SCALE GENOMIC DNA]</scope>
    <source>
        <strain evidence="6 7">DSM 10502</strain>
    </source>
</reference>
<dbReference type="InterPro" id="IPR036390">
    <property type="entry name" value="WH_DNA-bd_sf"/>
</dbReference>
<evidence type="ECO:0000256" key="2">
    <source>
        <dbReference type="ARBA" id="ARBA00023015"/>
    </source>
</evidence>
<proteinExistence type="inferred from homology"/>
<dbReference type="Gene3D" id="3.40.190.290">
    <property type="match status" value="1"/>
</dbReference>
<dbReference type="InterPro" id="IPR036388">
    <property type="entry name" value="WH-like_DNA-bd_sf"/>
</dbReference>
<dbReference type="CDD" id="cd05466">
    <property type="entry name" value="PBP2_LTTR_substrate"/>
    <property type="match status" value="1"/>
</dbReference>
<dbReference type="SUPFAM" id="SSF53850">
    <property type="entry name" value="Periplasmic binding protein-like II"/>
    <property type="match status" value="1"/>
</dbReference>
<dbReference type="Pfam" id="PF03466">
    <property type="entry name" value="LysR_substrate"/>
    <property type="match status" value="1"/>
</dbReference>
<dbReference type="InterPro" id="IPR005119">
    <property type="entry name" value="LysR_subst-bd"/>
</dbReference>
<sequence length="302" mass="35273">MELRQLEYFTTLSRLKNFTRTAEILGVSQPSVTKAVKALETELGVKLIDRQHRNLTLTTEGHAFEVHAERILHDVEATKQDMQRFCRTSSAKIKVCIPPMFEAYLFPDFFTRFKMEYPQIDLVLHAYNDSEEVRRLVDSGELDFGIVMGEDIRLPENEMSIARCNMNLCVDMGHRFADASRVSFSELRGEKFIMQQPKTFQYRSIDRHCSDNDFTPDIVLCAAQTKTMKQLVANKMGVAILPEFVTRMDFTFRKIPFDPPYVIQISLCWRPQKVFSQADGNFIRFIKKYIDTPEFHEKIRRE</sequence>
<dbReference type="SUPFAM" id="SSF46785">
    <property type="entry name" value="Winged helix' DNA-binding domain"/>
    <property type="match status" value="1"/>
</dbReference>
<organism evidence="6 7">
    <name type="scientific">Schwartzia succinivorans DSM 10502</name>
    <dbReference type="NCBI Taxonomy" id="1123243"/>
    <lineage>
        <taxon>Bacteria</taxon>
        <taxon>Bacillati</taxon>
        <taxon>Bacillota</taxon>
        <taxon>Negativicutes</taxon>
        <taxon>Selenomonadales</taxon>
        <taxon>Selenomonadaceae</taxon>
        <taxon>Schwartzia</taxon>
    </lineage>
</organism>
<dbReference type="RefSeq" id="WP_072936542.1">
    <property type="nucleotide sequence ID" value="NZ_FQUG01000015.1"/>
</dbReference>
<dbReference type="GO" id="GO:0005829">
    <property type="term" value="C:cytosol"/>
    <property type="evidence" value="ECO:0007669"/>
    <property type="project" value="TreeGrafter"/>
</dbReference>
<dbReference type="FunFam" id="1.10.10.10:FF:000001">
    <property type="entry name" value="LysR family transcriptional regulator"/>
    <property type="match status" value="1"/>
</dbReference>
<evidence type="ECO:0000256" key="3">
    <source>
        <dbReference type="ARBA" id="ARBA00023125"/>
    </source>
</evidence>
<keyword evidence="4" id="KW-0804">Transcription</keyword>
<evidence type="ECO:0000256" key="4">
    <source>
        <dbReference type="ARBA" id="ARBA00023163"/>
    </source>
</evidence>
<gene>
    <name evidence="6" type="ORF">SAMN02745190_02458</name>
</gene>
<keyword evidence="7" id="KW-1185">Reference proteome</keyword>
<dbReference type="EMBL" id="FQUG01000015">
    <property type="protein sequence ID" value="SHF35115.1"/>
    <property type="molecule type" value="Genomic_DNA"/>
</dbReference>
<dbReference type="PRINTS" id="PR00039">
    <property type="entry name" value="HTHLYSR"/>
</dbReference>
<dbReference type="OrthoDB" id="1624015at2"/>
<dbReference type="Gene3D" id="1.10.10.10">
    <property type="entry name" value="Winged helix-like DNA-binding domain superfamily/Winged helix DNA-binding domain"/>
    <property type="match status" value="1"/>
</dbReference>
<dbReference type="AlphaFoldDB" id="A0A1M5AY16"/>
<dbReference type="Proteomes" id="UP000184404">
    <property type="component" value="Unassembled WGS sequence"/>
</dbReference>
<evidence type="ECO:0000259" key="5">
    <source>
        <dbReference type="PROSITE" id="PS50931"/>
    </source>
</evidence>
<evidence type="ECO:0000256" key="1">
    <source>
        <dbReference type="ARBA" id="ARBA00009437"/>
    </source>
</evidence>
<dbReference type="GO" id="GO:0003700">
    <property type="term" value="F:DNA-binding transcription factor activity"/>
    <property type="evidence" value="ECO:0007669"/>
    <property type="project" value="InterPro"/>
</dbReference>
<protein>
    <submittedName>
        <fullName evidence="6">DNA-binding transcriptional regulator, LysR family</fullName>
    </submittedName>
</protein>
<dbReference type="Pfam" id="PF00126">
    <property type="entry name" value="HTH_1"/>
    <property type="match status" value="1"/>
</dbReference>
<name>A0A1M5AY16_9FIRM</name>
<dbReference type="InterPro" id="IPR050950">
    <property type="entry name" value="HTH-type_LysR_regulators"/>
</dbReference>
<comment type="similarity">
    <text evidence="1">Belongs to the LysR transcriptional regulatory family.</text>
</comment>
<evidence type="ECO:0000313" key="7">
    <source>
        <dbReference type="Proteomes" id="UP000184404"/>
    </source>
</evidence>